<evidence type="ECO:0000259" key="13">
    <source>
        <dbReference type="PROSITE" id="PS50112"/>
    </source>
</evidence>
<dbReference type="InterPro" id="IPR005467">
    <property type="entry name" value="His_kinase_dom"/>
</dbReference>
<keyword evidence="8" id="KW-0902">Two-component regulatory system</keyword>
<dbReference type="Gene3D" id="3.40.50.2300">
    <property type="match status" value="1"/>
</dbReference>
<dbReference type="SUPFAM" id="SSF55874">
    <property type="entry name" value="ATPase domain of HSP90 chaperone/DNA topoisomerase II/histidine kinase"/>
    <property type="match status" value="1"/>
</dbReference>
<dbReference type="InterPro" id="IPR003594">
    <property type="entry name" value="HATPase_dom"/>
</dbReference>
<evidence type="ECO:0000256" key="1">
    <source>
        <dbReference type="ARBA" id="ARBA00000085"/>
    </source>
</evidence>
<dbReference type="Pfam" id="PF02518">
    <property type="entry name" value="HATPase_c"/>
    <property type="match status" value="1"/>
</dbReference>
<feature type="modified residue" description="4-aspartylphosphate" evidence="9">
    <location>
        <position position="66"/>
    </location>
</feature>
<dbReference type="Pfam" id="PF13426">
    <property type="entry name" value="PAS_9"/>
    <property type="match status" value="1"/>
</dbReference>
<evidence type="ECO:0000256" key="2">
    <source>
        <dbReference type="ARBA" id="ARBA00012438"/>
    </source>
</evidence>
<organism evidence="14 15">
    <name type="scientific">Bryocella elongata</name>
    <dbReference type="NCBI Taxonomy" id="863522"/>
    <lineage>
        <taxon>Bacteria</taxon>
        <taxon>Pseudomonadati</taxon>
        <taxon>Acidobacteriota</taxon>
        <taxon>Terriglobia</taxon>
        <taxon>Terriglobales</taxon>
        <taxon>Acidobacteriaceae</taxon>
        <taxon>Bryocella</taxon>
    </lineage>
</organism>
<keyword evidence="4" id="KW-0808">Transferase</keyword>
<gene>
    <name evidence="14" type="ORF">SAMN05421819_3789</name>
</gene>
<dbReference type="InterPro" id="IPR003661">
    <property type="entry name" value="HisK_dim/P_dom"/>
</dbReference>
<proteinExistence type="predicted"/>
<evidence type="ECO:0000256" key="5">
    <source>
        <dbReference type="ARBA" id="ARBA00022741"/>
    </source>
</evidence>
<dbReference type="SMART" id="SM00388">
    <property type="entry name" value="HisKA"/>
    <property type="match status" value="1"/>
</dbReference>
<dbReference type="PROSITE" id="PS50112">
    <property type="entry name" value="PAS"/>
    <property type="match status" value="1"/>
</dbReference>
<comment type="catalytic activity">
    <reaction evidence="1">
        <text>ATP + protein L-histidine = ADP + protein N-phospho-L-histidine.</text>
        <dbReference type="EC" id="2.7.13.3"/>
    </reaction>
</comment>
<evidence type="ECO:0000256" key="4">
    <source>
        <dbReference type="ARBA" id="ARBA00022679"/>
    </source>
</evidence>
<dbReference type="SUPFAM" id="SSF55785">
    <property type="entry name" value="PYP-like sensor domain (PAS domain)"/>
    <property type="match status" value="1"/>
</dbReference>
<evidence type="ECO:0000259" key="12">
    <source>
        <dbReference type="PROSITE" id="PS50110"/>
    </source>
</evidence>
<dbReference type="Gene3D" id="3.30.565.10">
    <property type="entry name" value="Histidine kinase-like ATPase, C-terminal domain"/>
    <property type="match status" value="1"/>
</dbReference>
<dbReference type="Proteomes" id="UP000236728">
    <property type="component" value="Unassembled WGS sequence"/>
</dbReference>
<dbReference type="InterPro" id="IPR000014">
    <property type="entry name" value="PAS"/>
</dbReference>
<dbReference type="PROSITE" id="PS50110">
    <property type="entry name" value="RESPONSE_REGULATORY"/>
    <property type="match status" value="1"/>
</dbReference>
<dbReference type="Gene3D" id="3.30.450.20">
    <property type="entry name" value="PAS domain"/>
    <property type="match status" value="1"/>
</dbReference>
<feature type="coiled-coil region" evidence="10">
    <location>
        <begin position="116"/>
        <end position="150"/>
    </location>
</feature>
<dbReference type="SMART" id="SM00091">
    <property type="entry name" value="PAS"/>
    <property type="match status" value="1"/>
</dbReference>
<keyword evidence="5" id="KW-0547">Nucleotide-binding</keyword>
<feature type="domain" description="PAS" evidence="13">
    <location>
        <begin position="149"/>
        <end position="219"/>
    </location>
</feature>
<dbReference type="InterPro" id="IPR004358">
    <property type="entry name" value="Sig_transdc_His_kin-like_C"/>
</dbReference>
<dbReference type="EMBL" id="FNVA01000007">
    <property type="protein sequence ID" value="SEG61215.1"/>
    <property type="molecule type" value="Genomic_DNA"/>
</dbReference>
<dbReference type="PANTHER" id="PTHR43065:SF10">
    <property type="entry name" value="PEROXIDE STRESS-ACTIVATED HISTIDINE KINASE MAK3"/>
    <property type="match status" value="1"/>
</dbReference>
<dbReference type="InterPro" id="IPR011006">
    <property type="entry name" value="CheY-like_superfamily"/>
</dbReference>
<keyword evidence="15" id="KW-1185">Reference proteome</keyword>
<sequence>MSSGLLNTAPRPLRVLMIEDYEEDALLLQRHLGRSGFRVDALRIETAEALGHALSGDREWDLIIADYTLPGFGAREALELMQQRGIDVPFIIVSGTIDEVSAVNAMRAGAHDYVLKGHLERLIPAIERELHDAEKRRERLRTERELQLLQQRFSATFNQAAVGMAHTTTDGRFVLVNQRLSELLGVPVDRMLALNLKDFILPSERDADKELYAELVEGRRTGYRSERNLMRHDGSVFPAQLTVSLLLHGSVGHDVTESSVLWVVEDISARKAAERETSELMQRLINSERLAAAGRMANTLAHEINNPLEALTNIFYLLDKESLTLAGQELIAIAARELDRVGHITRSTLSFYRKMPGRTLDLQTLLTEVVQLFQSRATQHQIHMDSFYGPGIDQTGYDPALRQVFANLVGNALEAMETSGGRIRIRARIRDGHAVVTVSDTGHGIDGANLQTVFEPFFTTKGERGTGLGLWVTRGIVEEQGGTLQLRSATRGKYRGTIVRITLPAAGVREPAVLVN</sequence>
<evidence type="ECO:0000256" key="10">
    <source>
        <dbReference type="SAM" id="Coils"/>
    </source>
</evidence>
<evidence type="ECO:0000256" key="7">
    <source>
        <dbReference type="ARBA" id="ARBA00022840"/>
    </source>
</evidence>
<name>A0A1H6BL80_9BACT</name>
<evidence type="ECO:0000256" key="9">
    <source>
        <dbReference type="PROSITE-ProRule" id="PRU00169"/>
    </source>
</evidence>
<dbReference type="GO" id="GO:0005524">
    <property type="term" value="F:ATP binding"/>
    <property type="evidence" value="ECO:0007669"/>
    <property type="project" value="UniProtKB-KW"/>
</dbReference>
<keyword evidence="3 9" id="KW-0597">Phosphoprotein</keyword>
<dbReference type="InterPro" id="IPR036097">
    <property type="entry name" value="HisK_dim/P_sf"/>
</dbReference>
<dbReference type="AlphaFoldDB" id="A0A1H6BL80"/>
<dbReference type="PANTHER" id="PTHR43065">
    <property type="entry name" value="SENSOR HISTIDINE KINASE"/>
    <property type="match status" value="1"/>
</dbReference>
<dbReference type="CDD" id="cd00130">
    <property type="entry name" value="PAS"/>
    <property type="match status" value="1"/>
</dbReference>
<protein>
    <recommendedName>
        <fullName evidence="2">histidine kinase</fullName>
        <ecNumber evidence="2">2.7.13.3</ecNumber>
    </recommendedName>
</protein>
<evidence type="ECO:0000256" key="8">
    <source>
        <dbReference type="ARBA" id="ARBA00023012"/>
    </source>
</evidence>
<feature type="domain" description="Response regulatory" evidence="12">
    <location>
        <begin position="14"/>
        <end position="131"/>
    </location>
</feature>
<evidence type="ECO:0000259" key="11">
    <source>
        <dbReference type="PROSITE" id="PS50109"/>
    </source>
</evidence>
<accession>A0A1H6BL80</accession>
<dbReference type="SUPFAM" id="SSF52172">
    <property type="entry name" value="CheY-like"/>
    <property type="match status" value="1"/>
</dbReference>
<dbReference type="SMART" id="SM00387">
    <property type="entry name" value="HATPase_c"/>
    <property type="match status" value="1"/>
</dbReference>
<dbReference type="InterPro" id="IPR001789">
    <property type="entry name" value="Sig_transdc_resp-reg_receiver"/>
</dbReference>
<evidence type="ECO:0000313" key="14">
    <source>
        <dbReference type="EMBL" id="SEG61215.1"/>
    </source>
</evidence>
<dbReference type="PROSITE" id="PS50109">
    <property type="entry name" value="HIS_KIN"/>
    <property type="match status" value="1"/>
</dbReference>
<dbReference type="PRINTS" id="PR00344">
    <property type="entry name" value="BCTRLSENSOR"/>
</dbReference>
<reference evidence="14 15" key="1">
    <citation type="submission" date="2016-10" db="EMBL/GenBank/DDBJ databases">
        <authorList>
            <person name="de Groot N.N."/>
        </authorList>
    </citation>
    <scope>NUCLEOTIDE SEQUENCE [LARGE SCALE GENOMIC DNA]</scope>
    <source>
        <strain evidence="14 15">DSM 22489</strain>
    </source>
</reference>
<dbReference type="CDD" id="cd00082">
    <property type="entry name" value="HisKA"/>
    <property type="match status" value="1"/>
</dbReference>
<feature type="domain" description="Histidine kinase" evidence="11">
    <location>
        <begin position="299"/>
        <end position="507"/>
    </location>
</feature>
<dbReference type="InterPro" id="IPR036890">
    <property type="entry name" value="HATPase_C_sf"/>
</dbReference>
<keyword evidence="10" id="KW-0175">Coiled coil</keyword>
<dbReference type="SUPFAM" id="SSF47384">
    <property type="entry name" value="Homodimeric domain of signal transducing histidine kinase"/>
    <property type="match status" value="1"/>
</dbReference>
<dbReference type="NCBIfam" id="TIGR00229">
    <property type="entry name" value="sensory_box"/>
    <property type="match status" value="1"/>
</dbReference>
<dbReference type="InterPro" id="IPR035965">
    <property type="entry name" value="PAS-like_dom_sf"/>
</dbReference>
<keyword evidence="6" id="KW-0418">Kinase</keyword>
<evidence type="ECO:0000256" key="3">
    <source>
        <dbReference type="ARBA" id="ARBA00022553"/>
    </source>
</evidence>
<dbReference type="Pfam" id="PF00072">
    <property type="entry name" value="Response_reg"/>
    <property type="match status" value="1"/>
</dbReference>
<dbReference type="GO" id="GO:0000155">
    <property type="term" value="F:phosphorelay sensor kinase activity"/>
    <property type="evidence" value="ECO:0007669"/>
    <property type="project" value="InterPro"/>
</dbReference>
<keyword evidence="7" id="KW-0067">ATP-binding</keyword>
<dbReference type="SMART" id="SM00448">
    <property type="entry name" value="REC"/>
    <property type="match status" value="1"/>
</dbReference>
<dbReference type="CDD" id="cd00156">
    <property type="entry name" value="REC"/>
    <property type="match status" value="1"/>
</dbReference>
<dbReference type="Gene3D" id="1.10.287.130">
    <property type="match status" value="1"/>
</dbReference>
<evidence type="ECO:0000256" key="6">
    <source>
        <dbReference type="ARBA" id="ARBA00022777"/>
    </source>
</evidence>
<dbReference type="Pfam" id="PF00512">
    <property type="entry name" value="HisKA"/>
    <property type="match status" value="1"/>
</dbReference>
<evidence type="ECO:0000313" key="15">
    <source>
        <dbReference type="Proteomes" id="UP000236728"/>
    </source>
</evidence>
<dbReference type="EC" id="2.7.13.3" evidence="2"/>